<evidence type="ECO:0000313" key="1">
    <source>
        <dbReference type="EMBL" id="KAL2720004.1"/>
    </source>
</evidence>
<protein>
    <submittedName>
        <fullName evidence="1">Uncharacterized protein</fullName>
    </submittedName>
</protein>
<gene>
    <name evidence="1" type="ORF">V1477_021151</name>
</gene>
<name>A0ABD2AHA2_VESMC</name>
<proteinExistence type="predicted"/>
<evidence type="ECO:0000313" key="2">
    <source>
        <dbReference type="Proteomes" id="UP001607303"/>
    </source>
</evidence>
<dbReference type="Proteomes" id="UP001607303">
    <property type="component" value="Unassembled WGS sequence"/>
</dbReference>
<organism evidence="1 2">
    <name type="scientific">Vespula maculifrons</name>
    <name type="common">Eastern yellow jacket</name>
    <name type="synonym">Wasp</name>
    <dbReference type="NCBI Taxonomy" id="7453"/>
    <lineage>
        <taxon>Eukaryota</taxon>
        <taxon>Metazoa</taxon>
        <taxon>Ecdysozoa</taxon>
        <taxon>Arthropoda</taxon>
        <taxon>Hexapoda</taxon>
        <taxon>Insecta</taxon>
        <taxon>Pterygota</taxon>
        <taxon>Neoptera</taxon>
        <taxon>Endopterygota</taxon>
        <taxon>Hymenoptera</taxon>
        <taxon>Apocrita</taxon>
        <taxon>Aculeata</taxon>
        <taxon>Vespoidea</taxon>
        <taxon>Vespidae</taxon>
        <taxon>Vespinae</taxon>
        <taxon>Vespula</taxon>
    </lineage>
</organism>
<sequence length="100" mass="10997">MKICLTSGVESLIIKLSVVEILVSSLEIAVDSAPSQRFKTIGTALTSVSSSVTLEEFAIRRLVKSYDRRSIVHLNCAVIKGKSGYALLSDIKFLHREETK</sequence>
<keyword evidence="2" id="KW-1185">Reference proteome</keyword>
<comment type="caution">
    <text evidence="1">The sequence shown here is derived from an EMBL/GenBank/DDBJ whole genome shotgun (WGS) entry which is preliminary data.</text>
</comment>
<accession>A0ABD2AHA2</accession>
<reference evidence="1 2" key="1">
    <citation type="journal article" date="2024" name="Ann. Entomol. Soc. Am.">
        <title>Genomic analyses of the southern and eastern yellowjacket wasps (Hymenoptera: Vespidae) reveal evolutionary signatures of social life.</title>
        <authorList>
            <person name="Catto M.A."/>
            <person name="Caine P.B."/>
            <person name="Orr S.E."/>
            <person name="Hunt B.G."/>
            <person name="Goodisman M.A.D."/>
        </authorList>
    </citation>
    <scope>NUCLEOTIDE SEQUENCE [LARGE SCALE GENOMIC DNA]</scope>
    <source>
        <strain evidence="1">232</strain>
        <tissue evidence="1">Head and thorax</tissue>
    </source>
</reference>
<dbReference type="AlphaFoldDB" id="A0ABD2AHA2"/>
<dbReference type="EMBL" id="JAYRBN010000117">
    <property type="protein sequence ID" value="KAL2720004.1"/>
    <property type="molecule type" value="Genomic_DNA"/>
</dbReference>